<name>A0AAD9P2A5_RIDPI</name>
<dbReference type="GO" id="GO:0005737">
    <property type="term" value="C:cytoplasm"/>
    <property type="evidence" value="ECO:0007669"/>
    <property type="project" value="TreeGrafter"/>
</dbReference>
<keyword evidence="3" id="KW-1185">Reference proteome</keyword>
<comment type="caution">
    <text evidence="2">The sequence shown here is derived from an EMBL/GenBank/DDBJ whole genome shotgun (WGS) entry which is preliminary data.</text>
</comment>
<dbReference type="InterPro" id="IPR026117">
    <property type="entry name" value="Par-4"/>
</dbReference>
<feature type="compositionally biased region" description="Polar residues" evidence="1">
    <location>
        <begin position="1"/>
        <end position="10"/>
    </location>
</feature>
<feature type="region of interest" description="Disordered" evidence="1">
    <location>
        <begin position="1"/>
        <end position="123"/>
    </location>
</feature>
<dbReference type="Proteomes" id="UP001209878">
    <property type="component" value="Unassembled WGS sequence"/>
</dbReference>
<dbReference type="PANTHER" id="PTHR15093:SF1">
    <property type="entry name" value="PRKC APOPTOSIS WT1 REGULATOR PROTEIN"/>
    <property type="match status" value="1"/>
</dbReference>
<dbReference type="AlphaFoldDB" id="A0AAD9P2A5"/>
<evidence type="ECO:0000313" key="2">
    <source>
        <dbReference type="EMBL" id="KAK2186841.1"/>
    </source>
</evidence>
<proteinExistence type="predicted"/>
<protein>
    <submittedName>
        <fullName evidence="2">Uncharacterized protein</fullName>
    </submittedName>
</protein>
<dbReference type="GO" id="GO:0006915">
    <property type="term" value="P:apoptotic process"/>
    <property type="evidence" value="ECO:0007669"/>
    <property type="project" value="InterPro"/>
</dbReference>
<dbReference type="PANTHER" id="PTHR15093">
    <property type="entry name" value="PROSTATE APOPTOSIS RESPONSE PROTEIN PAR-4"/>
    <property type="match status" value="1"/>
</dbReference>
<feature type="compositionally biased region" description="Basic and acidic residues" evidence="1">
    <location>
        <begin position="50"/>
        <end position="67"/>
    </location>
</feature>
<feature type="compositionally biased region" description="Basic residues" evidence="1">
    <location>
        <begin position="75"/>
        <end position="102"/>
    </location>
</feature>
<sequence>MASSSVSQESLDTEDFQLVNQRRSRVRPGLRCRAPIKDQTMDGASVSVADDARDEAADPGGVDHDSPTRGSARGKEKRGRPLHLYKGKTAKEKRKLREKRRSTGVLHFPTSTEVGTGRHRRYW</sequence>
<dbReference type="GO" id="GO:0043065">
    <property type="term" value="P:positive regulation of apoptotic process"/>
    <property type="evidence" value="ECO:0007669"/>
    <property type="project" value="TreeGrafter"/>
</dbReference>
<organism evidence="2 3">
    <name type="scientific">Ridgeia piscesae</name>
    <name type="common">Tubeworm</name>
    <dbReference type="NCBI Taxonomy" id="27915"/>
    <lineage>
        <taxon>Eukaryota</taxon>
        <taxon>Metazoa</taxon>
        <taxon>Spiralia</taxon>
        <taxon>Lophotrochozoa</taxon>
        <taxon>Annelida</taxon>
        <taxon>Polychaeta</taxon>
        <taxon>Sedentaria</taxon>
        <taxon>Canalipalpata</taxon>
        <taxon>Sabellida</taxon>
        <taxon>Siboglinidae</taxon>
        <taxon>Ridgeia</taxon>
    </lineage>
</organism>
<dbReference type="EMBL" id="JAODUO010000187">
    <property type="protein sequence ID" value="KAK2186841.1"/>
    <property type="molecule type" value="Genomic_DNA"/>
</dbReference>
<evidence type="ECO:0000313" key="3">
    <source>
        <dbReference type="Proteomes" id="UP001209878"/>
    </source>
</evidence>
<reference evidence="2" key="1">
    <citation type="journal article" date="2023" name="Mol. Biol. Evol.">
        <title>Third-Generation Sequencing Reveals the Adaptive Role of the Epigenome in Three Deep-Sea Polychaetes.</title>
        <authorList>
            <person name="Perez M."/>
            <person name="Aroh O."/>
            <person name="Sun Y."/>
            <person name="Lan Y."/>
            <person name="Juniper S.K."/>
            <person name="Young C.R."/>
            <person name="Angers B."/>
            <person name="Qian P.Y."/>
        </authorList>
    </citation>
    <scope>NUCLEOTIDE SEQUENCE</scope>
    <source>
        <strain evidence="2">R07B-5</strain>
    </source>
</reference>
<evidence type="ECO:0000256" key="1">
    <source>
        <dbReference type="SAM" id="MobiDB-lite"/>
    </source>
</evidence>
<accession>A0AAD9P2A5</accession>
<gene>
    <name evidence="2" type="ORF">NP493_187g02008</name>
</gene>